<evidence type="ECO:0000313" key="3">
    <source>
        <dbReference type="Proteomes" id="UP000054279"/>
    </source>
</evidence>
<dbReference type="OrthoDB" id="3268985at2759"/>
<feature type="compositionally biased region" description="Basic and acidic residues" evidence="1">
    <location>
        <begin position="63"/>
        <end position="73"/>
    </location>
</feature>
<dbReference type="AlphaFoldDB" id="A0A0C9TYE5"/>
<dbReference type="Proteomes" id="UP000054279">
    <property type="component" value="Unassembled WGS sequence"/>
</dbReference>
<keyword evidence="3" id="KW-1185">Reference proteome</keyword>
<evidence type="ECO:0000313" key="2">
    <source>
        <dbReference type="EMBL" id="KIJ35488.1"/>
    </source>
</evidence>
<protein>
    <submittedName>
        <fullName evidence="2">Unplaced genomic scaffold SPHSTscaffold_113, whole genome shotgun sequence</fullName>
    </submittedName>
</protein>
<feature type="non-terminal residue" evidence="2">
    <location>
        <position position="130"/>
    </location>
</feature>
<feature type="region of interest" description="Disordered" evidence="1">
    <location>
        <begin position="1"/>
        <end position="73"/>
    </location>
</feature>
<reference evidence="2 3" key="1">
    <citation type="submission" date="2014-06" db="EMBL/GenBank/DDBJ databases">
        <title>Evolutionary Origins and Diversification of the Mycorrhizal Mutualists.</title>
        <authorList>
            <consortium name="DOE Joint Genome Institute"/>
            <consortium name="Mycorrhizal Genomics Consortium"/>
            <person name="Kohler A."/>
            <person name="Kuo A."/>
            <person name="Nagy L.G."/>
            <person name="Floudas D."/>
            <person name="Copeland A."/>
            <person name="Barry K.W."/>
            <person name="Cichocki N."/>
            <person name="Veneault-Fourrey C."/>
            <person name="LaButti K."/>
            <person name="Lindquist E.A."/>
            <person name="Lipzen A."/>
            <person name="Lundell T."/>
            <person name="Morin E."/>
            <person name="Murat C."/>
            <person name="Riley R."/>
            <person name="Ohm R."/>
            <person name="Sun H."/>
            <person name="Tunlid A."/>
            <person name="Henrissat B."/>
            <person name="Grigoriev I.V."/>
            <person name="Hibbett D.S."/>
            <person name="Martin F."/>
        </authorList>
    </citation>
    <scope>NUCLEOTIDE SEQUENCE [LARGE SCALE GENOMIC DNA]</scope>
    <source>
        <strain evidence="2 3">SS14</strain>
    </source>
</reference>
<gene>
    <name evidence="2" type="ORF">M422DRAFT_262271</name>
</gene>
<organism evidence="2 3">
    <name type="scientific">Sphaerobolus stellatus (strain SS14)</name>
    <dbReference type="NCBI Taxonomy" id="990650"/>
    <lineage>
        <taxon>Eukaryota</taxon>
        <taxon>Fungi</taxon>
        <taxon>Dikarya</taxon>
        <taxon>Basidiomycota</taxon>
        <taxon>Agaricomycotina</taxon>
        <taxon>Agaricomycetes</taxon>
        <taxon>Phallomycetidae</taxon>
        <taxon>Geastrales</taxon>
        <taxon>Sphaerobolaceae</taxon>
        <taxon>Sphaerobolus</taxon>
    </lineage>
</organism>
<name>A0A0C9TYE5_SPHS4</name>
<proteinExistence type="predicted"/>
<dbReference type="HOGENOM" id="CLU_1943261_0_0_1"/>
<dbReference type="EMBL" id="KN837188">
    <property type="protein sequence ID" value="KIJ35488.1"/>
    <property type="molecule type" value="Genomic_DNA"/>
</dbReference>
<sequence>MDIEDRDYEEAEGWEDASEGGEGGPYYNDEDHWDAPEDSEGSEYEVSEEEVMQAGPSDAAYTQDREAETNAEKAIEGDFRRLVDNIKEGKSQGLGTSSSIWDVSIEEAEGFDIQEELRTASGIGRRKKRR</sequence>
<accession>A0A0C9TYE5</accession>
<feature type="compositionally biased region" description="Acidic residues" evidence="1">
    <location>
        <begin position="1"/>
        <end position="19"/>
    </location>
</feature>
<evidence type="ECO:0000256" key="1">
    <source>
        <dbReference type="SAM" id="MobiDB-lite"/>
    </source>
</evidence>
<feature type="compositionally biased region" description="Acidic residues" evidence="1">
    <location>
        <begin position="36"/>
        <end position="51"/>
    </location>
</feature>